<comment type="caution">
    <text evidence="1">The sequence shown here is derived from an EMBL/GenBank/DDBJ whole genome shotgun (WGS) entry which is preliminary data.</text>
</comment>
<keyword evidence="2" id="KW-1185">Reference proteome</keyword>
<reference evidence="1" key="1">
    <citation type="submission" date="2019-10" db="EMBL/GenBank/DDBJ databases">
        <authorList>
            <consortium name="DOE Joint Genome Institute"/>
            <person name="Kuo A."/>
            <person name="Miyauchi S."/>
            <person name="Kiss E."/>
            <person name="Drula E."/>
            <person name="Kohler A."/>
            <person name="Sanchez-Garcia M."/>
            <person name="Andreopoulos B."/>
            <person name="Barry K.W."/>
            <person name="Bonito G."/>
            <person name="Buee M."/>
            <person name="Carver A."/>
            <person name="Chen C."/>
            <person name="Cichocki N."/>
            <person name="Clum A."/>
            <person name="Culley D."/>
            <person name="Crous P.W."/>
            <person name="Fauchery L."/>
            <person name="Girlanda M."/>
            <person name="Hayes R."/>
            <person name="Keri Z."/>
            <person name="LaButti K."/>
            <person name="Lipzen A."/>
            <person name="Lombard V."/>
            <person name="Magnuson J."/>
            <person name="Maillard F."/>
            <person name="Morin E."/>
            <person name="Murat C."/>
            <person name="Nolan M."/>
            <person name="Ohm R."/>
            <person name="Pangilinan J."/>
            <person name="Pereira M."/>
            <person name="Perotto S."/>
            <person name="Peter M."/>
            <person name="Riley R."/>
            <person name="Sitrit Y."/>
            <person name="Stielow B."/>
            <person name="Szollosi G."/>
            <person name="Zifcakova L."/>
            <person name="Stursova M."/>
            <person name="Spatafora J.W."/>
            <person name="Tedersoo L."/>
            <person name="Vaario L.-M."/>
            <person name="Yamada A."/>
            <person name="Yan M."/>
            <person name="Wang P."/>
            <person name="Xu J."/>
            <person name="Bruns T."/>
            <person name="Baldrian P."/>
            <person name="Vilgalys R."/>
            <person name="Henrissat B."/>
            <person name="Grigoriev I.V."/>
            <person name="Hibbett D."/>
            <person name="Nagy L.G."/>
            <person name="Martin F.M."/>
        </authorList>
    </citation>
    <scope>NUCLEOTIDE SEQUENCE</scope>
    <source>
        <strain evidence="1">BED1</strain>
    </source>
</reference>
<name>A0AAD4BGA1_BOLED</name>
<dbReference type="EMBL" id="WHUW01000083">
    <property type="protein sequence ID" value="KAF8427108.1"/>
    <property type="molecule type" value="Genomic_DNA"/>
</dbReference>
<reference evidence="1" key="2">
    <citation type="journal article" date="2020" name="Nat. Commun.">
        <title>Large-scale genome sequencing of mycorrhizal fungi provides insights into the early evolution of symbiotic traits.</title>
        <authorList>
            <person name="Miyauchi S."/>
            <person name="Kiss E."/>
            <person name="Kuo A."/>
            <person name="Drula E."/>
            <person name="Kohler A."/>
            <person name="Sanchez-Garcia M."/>
            <person name="Morin E."/>
            <person name="Andreopoulos B."/>
            <person name="Barry K.W."/>
            <person name="Bonito G."/>
            <person name="Buee M."/>
            <person name="Carver A."/>
            <person name="Chen C."/>
            <person name="Cichocki N."/>
            <person name="Clum A."/>
            <person name="Culley D."/>
            <person name="Crous P.W."/>
            <person name="Fauchery L."/>
            <person name="Girlanda M."/>
            <person name="Hayes R.D."/>
            <person name="Keri Z."/>
            <person name="LaButti K."/>
            <person name="Lipzen A."/>
            <person name="Lombard V."/>
            <person name="Magnuson J."/>
            <person name="Maillard F."/>
            <person name="Murat C."/>
            <person name="Nolan M."/>
            <person name="Ohm R.A."/>
            <person name="Pangilinan J."/>
            <person name="Pereira M.F."/>
            <person name="Perotto S."/>
            <person name="Peter M."/>
            <person name="Pfister S."/>
            <person name="Riley R."/>
            <person name="Sitrit Y."/>
            <person name="Stielow J.B."/>
            <person name="Szollosi G."/>
            <person name="Zifcakova L."/>
            <person name="Stursova M."/>
            <person name="Spatafora J.W."/>
            <person name="Tedersoo L."/>
            <person name="Vaario L.M."/>
            <person name="Yamada A."/>
            <person name="Yan M."/>
            <person name="Wang P."/>
            <person name="Xu J."/>
            <person name="Bruns T."/>
            <person name="Baldrian P."/>
            <person name="Vilgalys R."/>
            <person name="Dunand C."/>
            <person name="Henrissat B."/>
            <person name="Grigoriev I.V."/>
            <person name="Hibbett D."/>
            <person name="Nagy L.G."/>
            <person name="Martin F.M."/>
        </authorList>
    </citation>
    <scope>NUCLEOTIDE SEQUENCE</scope>
    <source>
        <strain evidence="1">BED1</strain>
    </source>
</reference>
<proteinExistence type="predicted"/>
<sequence length="82" mass="8555">MTGKLCGCAAVHVSSAYLGCLQCCYGVPVSLAVRPSELSSGLASQKKGMFMVTSLRQDPALPDPAPLARSFRVEGFGPRGSH</sequence>
<protein>
    <submittedName>
        <fullName evidence="1">Uncharacterized protein</fullName>
    </submittedName>
</protein>
<evidence type="ECO:0000313" key="2">
    <source>
        <dbReference type="Proteomes" id="UP001194468"/>
    </source>
</evidence>
<organism evidence="1 2">
    <name type="scientific">Boletus edulis BED1</name>
    <dbReference type="NCBI Taxonomy" id="1328754"/>
    <lineage>
        <taxon>Eukaryota</taxon>
        <taxon>Fungi</taxon>
        <taxon>Dikarya</taxon>
        <taxon>Basidiomycota</taxon>
        <taxon>Agaricomycotina</taxon>
        <taxon>Agaricomycetes</taxon>
        <taxon>Agaricomycetidae</taxon>
        <taxon>Boletales</taxon>
        <taxon>Boletineae</taxon>
        <taxon>Boletaceae</taxon>
        <taxon>Boletoideae</taxon>
        <taxon>Boletus</taxon>
    </lineage>
</organism>
<dbReference type="Proteomes" id="UP001194468">
    <property type="component" value="Unassembled WGS sequence"/>
</dbReference>
<dbReference type="AlphaFoldDB" id="A0AAD4BGA1"/>
<accession>A0AAD4BGA1</accession>
<gene>
    <name evidence="1" type="ORF">L210DRAFT_942901</name>
</gene>
<evidence type="ECO:0000313" key="1">
    <source>
        <dbReference type="EMBL" id="KAF8427108.1"/>
    </source>
</evidence>